<dbReference type="PANTHER" id="PTHR42085">
    <property type="entry name" value="F-BOX DOMAIN-CONTAINING PROTEIN"/>
    <property type="match status" value="1"/>
</dbReference>
<accession>A0A9P4Q2N3</accession>
<evidence type="ECO:0000256" key="1">
    <source>
        <dbReference type="SAM" id="MobiDB-lite"/>
    </source>
</evidence>
<feature type="compositionally biased region" description="Low complexity" evidence="1">
    <location>
        <begin position="11"/>
        <end position="40"/>
    </location>
</feature>
<dbReference type="Proteomes" id="UP000799441">
    <property type="component" value="Unassembled WGS sequence"/>
</dbReference>
<sequence length="287" mass="32214">MVFSKLRRTSEQIISRTKSSSSSIGLRSNSTASTSVANNNQIGDPGINNTNDESRPSFLDLPPELRNAIYELVAANTSLFVPPTQQQSPSSKSQAQQQYLPIPSLLLTSNQILREYRPILLSRARITFRTSPTFDFRNLTRLISSLYATELKALRSNPRLSITFLLPLSARPLTPQALTSLRRWLENRSQNLDRIPFGYAIKWTTEEVKFKASGTAPTTERRVEAVKTYLEGLSRLHWNVDEGLQWELDRVIACFEAELGALEALGRKAAEWSGRGSMRGVVGRIMT</sequence>
<protein>
    <recommendedName>
        <fullName evidence="4">F-box domain-containing protein</fullName>
    </recommendedName>
</protein>
<comment type="caution">
    <text evidence="2">The sequence shown here is derived from an EMBL/GenBank/DDBJ whole genome shotgun (WGS) entry which is preliminary data.</text>
</comment>
<keyword evidence="3" id="KW-1185">Reference proteome</keyword>
<feature type="region of interest" description="Disordered" evidence="1">
    <location>
        <begin position="1"/>
        <end position="58"/>
    </location>
</feature>
<evidence type="ECO:0000313" key="2">
    <source>
        <dbReference type="EMBL" id="KAF2717004.1"/>
    </source>
</evidence>
<evidence type="ECO:0008006" key="4">
    <source>
        <dbReference type="Google" id="ProtNLM"/>
    </source>
</evidence>
<reference evidence="2" key="1">
    <citation type="journal article" date="2020" name="Stud. Mycol.">
        <title>101 Dothideomycetes genomes: a test case for predicting lifestyles and emergence of pathogens.</title>
        <authorList>
            <person name="Haridas S."/>
            <person name="Albert R."/>
            <person name="Binder M."/>
            <person name="Bloem J."/>
            <person name="Labutti K."/>
            <person name="Salamov A."/>
            <person name="Andreopoulos B."/>
            <person name="Baker S."/>
            <person name="Barry K."/>
            <person name="Bills G."/>
            <person name="Bluhm B."/>
            <person name="Cannon C."/>
            <person name="Castanera R."/>
            <person name="Culley D."/>
            <person name="Daum C."/>
            <person name="Ezra D."/>
            <person name="Gonzalez J."/>
            <person name="Henrissat B."/>
            <person name="Kuo A."/>
            <person name="Liang C."/>
            <person name="Lipzen A."/>
            <person name="Lutzoni F."/>
            <person name="Magnuson J."/>
            <person name="Mondo S."/>
            <person name="Nolan M."/>
            <person name="Ohm R."/>
            <person name="Pangilinan J."/>
            <person name="Park H.-J."/>
            <person name="Ramirez L."/>
            <person name="Alfaro M."/>
            <person name="Sun H."/>
            <person name="Tritt A."/>
            <person name="Yoshinaga Y."/>
            <person name="Zwiers L.-H."/>
            <person name="Turgeon B."/>
            <person name="Goodwin S."/>
            <person name="Spatafora J."/>
            <person name="Crous P."/>
            <person name="Grigoriev I."/>
        </authorList>
    </citation>
    <scope>NUCLEOTIDE SEQUENCE</scope>
    <source>
        <strain evidence="2">CBS 116435</strain>
    </source>
</reference>
<dbReference type="EMBL" id="MU003855">
    <property type="protein sequence ID" value="KAF2717004.1"/>
    <property type="molecule type" value="Genomic_DNA"/>
</dbReference>
<dbReference type="AlphaFoldDB" id="A0A9P4Q2N3"/>
<name>A0A9P4Q2N3_9PEZI</name>
<evidence type="ECO:0000313" key="3">
    <source>
        <dbReference type="Proteomes" id="UP000799441"/>
    </source>
</evidence>
<dbReference type="PANTHER" id="PTHR42085:SF1">
    <property type="entry name" value="F-BOX DOMAIN-CONTAINING PROTEIN"/>
    <property type="match status" value="1"/>
</dbReference>
<dbReference type="OrthoDB" id="3864028at2759"/>
<proteinExistence type="predicted"/>
<dbReference type="InterPro" id="IPR038883">
    <property type="entry name" value="AN11006-like"/>
</dbReference>
<organism evidence="2 3">
    <name type="scientific">Polychaeton citri CBS 116435</name>
    <dbReference type="NCBI Taxonomy" id="1314669"/>
    <lineage>
        <taxon>Eukaryota</taxon>
        <taxon>Fungi</taxon>
        <taxon>Dikarya</taxon>
        <taxon>Ascomycota</taxon>
        <taxon>Pezizomycotina</taxon>
        <taxon>Dothideomycetes</taxon>
        <taxon>Dothideomycetidae</taxon>
        <taxon>Capnodiales</taxon>
        <taxon>Capnodiaceae</taxon>
        <taxon>Polychaeton</taxon>
    </lineage>
</organism>
<gene>
    <name evidence="2" type="ORF">K431DRAFT_349921</name>
</gene>